<reference evidence="1 2" key="2">
    <citation type="journal article" date="2007" name="PLoS Biol.">
        <title>Principles of genome evolution in the Drosophila melanogaster species group.</title>
        <authorList>
            <person name="Ranz J.M."/>
            <person name="Maurin D."/>
            <person name="Chan Y.S."/>
            <person name="von Grotthuss M."/>
            <person name="Hillier L.W."/>
            <person name="Roote J."/>
            <person name="Ashburner M."/>
            <person name="Bergman C.M."/>
        </authorList>
    </citation>
    <scope>NUCLEOTIDE SEQUENCE [LARGE SCALE GENOMIC DNA]</scope>
    <source>
        <strain evidence="2">Tai18E2 / Tucson 14021-0261.01</strain>
    </source>
</reference>
<dbReference type="AlphaFoldDB" id="A0A0R1E2F7"/>
<dbReference type="EMBL" id="CM000160">
    <property type="protein sequence ID" value="KRK03305.1"/>
    <property type="molecule type" value="Genomic_DNA"/>
</dbReference>
<dbReference type="Proteomes" id="UP000002282">
    <property type="component" value="Chromosome 3R"/>
</dbReference>
<evidence type="ECO:0000313" key="1">
    <source>
        <dbReference type="EMBL" id="KRK03305.1"/>
    </source>
</evidence>
<organism evidence="1 2">
    <name type="scientific">Drosophila yakuba</name>
    <name type="common">Fruit fly</name>
    <dbReference type="NCBI Taxonomy" id="7245"/>
    <lineage>
        <taxon>Eukaryota</taxon>
        <taxon>Metazoa</taxon>
        <taxon>Ecdysozoa</taxon>
        <taxon>Arthropoda</taxon>
        <taxon>Hexapoda</taxon>
        <taxon>Insecta</taxon>
        <taxon>Pterygota</taxon>
        <taxon>Neoptera</taxon>
        <taxon>Endopterygota</taxon>
        <taxon>Diptera</taxon>
        <taxon>Brachycera</taxon>
        <taxon>Muscomorpha</taxon>
        <taxon>Ephydroidea</taxon>
        <taxon>Drosophilidae</taxon>
        <taxon>Drosophila</taxon>
        <taxon>Sophophora</taxon>
    </lineage>
</organism>
<accession>A0A0R1E2F7</accession>
<protein>
    <submittedName>
        <fullName evidence="1">Uncharacterized protein</fullName>
    </submittedName>
</protein>
<gene>
    <name evidence="1" type="primary">Dyak\GE28536</name>
    <name evidence="1" type="synonym">GE28536</name>
    <name evidence="1" type="ORF">Dyak_GE28536</name>
</gene>
<keyword evidence="2" id="KW-1185">Reference proteome</keyword>
<name>A0A0R1E2F7_DROYA</name>
<dbReference type="OrthoDB" id="8055880at2759"/>
<proteinExistence type="predicted"/>
<reference evidence="1 2" key="1">
    <citation type="journal article" date="2007" name="Nature">
        <title>Evolution of genes and genomes on the Drosophila phylogeny.</title>
        <authorList>
            <consortium name="Drosophila 12 Genomes Consortium"/>
            <person name="Clark A.G."/>
            <person name="Eisen M.B."/>
            <person name="Smith D.R."/>
            <person name="Bergman C.M."/>
            <person name="Oliver B."/>
            <person name="Markow T.A."/>
            <person name="Kaufman T.C."/>
            <person name="Kellis M."/>
            <person name="Gelbart W."/>
            <person name="Iyer V.N."/>
            <person name="Pollard D.A."/>
            <person name="Sackton T.B."/>
            <person name="Larracuente A.M."/>
            <person name="Singh N.D."/>
            <person name="Abad J.P."/>
            <person name="Abt D.N."/>
            <person name="Adryan B."/>
            <person name="Aguade M."/>
            <person name="Akashi H."/>
            <person name="Anderson W.W."/>
            <person name="Aquadro C.F."/>
            <person name="Ardell D.H."/>
            <person name="Arguello R."/>
            <person name="Artieri C.G."/>
            <person name="Barbash D.A."/>
            <person name="Barker D."/>
            <person name="Barsanti P."/>
            <person name="Batterham P."/>
            <person name="Batzoglou S."/>
            <person name="Begun D."/>
            <person name="Bhutkar A."/>
            <person name="Blanco E."/>
            <person name="Bosak S.A."/>
            <person name="Bradley R.K."/>
            <person name="Brand A.D."/>
            <person name="Brent M.R."/>
            <person name="Brooks A.N."/>
            <person name="Brown R.H."/>
            <person name="Butlin R.K."/>
            <person name="Caggese C."/>
            <person name="Calvi B.R."/>
            <person name="Bernardo de Carvalho A."/>
            <person name="Caspi A."/>
            <person name="Castrezana S."/>
            <person name="Celniker S.E."/>
            <person name="Chang J.L."/>
            <person name="Chapple C."/>
            <person name="Chatterji S."/>
            <person name="Chinwalla A."/>
            <person name="Civetta A."/>
            <person name="Clifton S.W."/>
            <person name="Comeron J.M."/>
            <person name="Costello J.C."/>
            <person name="Coyne J.A."/>
            <person name="Daub J."/>
            <person name="David R.G."/>
            <person name="Delcher A.L."/>
            <person name="Delehaunty K."/>
            <person name="Do C.B."/>
            <person name="Ebling H."/>
            <person name="Edwards K."/>
            <person name="Eickbush T."/>
            <person name="Evans J.D."/>
            <person name="Filipski A."/>
            <person name="Findeiss S."/>
            <person name="Freyhult E."/>
            <person name="Fulton L."/>
            <person name="Fulton R."/>
            <person name="Garcia A.C."/>
            <person name="Gardiner A."/>
            <person name="Garfield D.A."/>
            <person name="Garvin B.E."/>
            <person name="Gibson G."/>
            <person name="Gilbert D."/>
            <person name="Gnerre S."/>
            <person name="Godfrey J."/>
            <person name="Good R."/>
            <person name="Gotea V."/>
            <person name="Gravely B."/>
            <person name="Greenberg A.J."/>
            <person name="Griffiths-Jones S."/>
            <person name="Gross S."/>
            <person name="Guigo R."/>
            <person name="Gustafson E.A."/>
            <person name="Haerty W."/>
            <person name="Hahn M.W."/>
            <person name="Halligan D.L."/>
            <person name="Halpern A.L."/>
            <person name="Halter G.M."/>
            <person name="Han M.V."/>
            <person name="Heger A."/>
            <person name="Hillier L."/>
            <person name="Hinrichs A.S."/>
            <person name="Holmes I."/>
            <person name="Hoskins R.A."/>
            <person name="Hubisz M.J."/>
            <person name="Hultmark D."/>
            <person name="Huntley M.A."/>
            <person name="Jaffe D.B."/>
            <person name="Jagadeeshan S."/>
            <person name="Jeck W.R."/>
            <person name="Johnson J."/>
            <person name="Jones C.D."/>
            <person name="Jordan W.C."/>
            <person name="Karpen G.H."/>
            <person name="Kataoka E."/>
            <person name="Keightley P.D."/>
            <person name="Kheradpour P."/>
            <person name="Kirkness E.F."/>
            <person name="Koerich L.B."/>
            <person name="Kristiansen K."/>
            <person name="Kudrna D."/>
            <person name="Kulathinal R.J."/>
            <person name="Kumar S."/>
            <person name="Kwok R."/>
            <person name="Lander E."/>
            <person name="Langley C.H."/>
            <person name="Lapoint R."/>
            <person name="Lazzaro B.P."/>
            <person name="Lee S.J."/>
            <person name="Levesque L."/>
            <person name="Li R."/>
            <person name="Lin C.F."/>
            <person name="Lin M.F."/>
            <person name="Lindblad-Toh K."/>
            <person name="Llopart A."/>
            <person name="Long M."/>
            <person name="Low L."/>
            <person name="Lozovsky E."/>
            <person name="Lu J."/>
            <person name="Luo M."/>
            <person name="Machado C.A."/>
            <person name="Makalowski W."/>
            <person name="Marzo M."/>
            <person name="Matsuda M."/>
            <person name="Matzkin L."/>
            <person name="McAllister B."/>
            <person name="McBride C.S."/>
            <person name="McKernan B."/>
            <person name="McKernan K."/>
            <person name="Mendez-Lago M."/>
            <person name="Minx P."/>
            <person name="Mollenhauer M.U."/>
            <person name="Montooth K."/>
            <person name="Mount S.M."/>
            <person name="Mu X."/>
            <person name="Myers E."/>
            <person name="Negre B."/>
            <person name="Newfeld S."/>
            <person name="Nielsen R."/>
            <person name="Noor M.A."/>
            <person name="O'Grady P."/>
            <person name="Pachter L."/>
            <person name="Papaceit M."/>
            <person name="Parisi M.J."/>
            <person name="Parisi M."/>
            <person name="Parts L."/>
            <person name="Pedersen J.S."/>
            <person name="Pesole G."/>
            <person name="Phillippy A.M."/>
            <person name="Ponting C.P."/>
            <person name="Pop M."/>
            <person name="Porcelli D."/>
            <person name="Powell J.R."/>
            <person name="Prohaska S."/>
            <person name="Pruitt K."/>
            <person name="Puig M."/>
            <person name="Quesneville H."/>
            <person name="Ram K.R."/>
            <person name="Rand D."/>
            <person name="Rasmussen M.D."/>
            <person name="Reed L.K."/>
            <person name="Reenan R."/>
            <person name="Reily A."/>
            <person name="Remington K.A."/>
            <person name="Rieger T.T."/>
            <person name="Ritchie M.G."/>
            <person name="Robin C."/>
            <person name="Rogers Y.H."/>
            <person name="Rohde C."/>
            <person name="Rozas J."/>
            <person name="Rubenfield M.J."/>
            <person name="Ruiz A."/>
            <person name="Russo S."/>
            <person name="Salzberg S.L."/>
            <person name="Sanchez-Gracia A."/>
            <person name="Saranga D.J."/>
            <person name="Sato H."/>
            <person name="Schaeffer S.W."/>
            <person name="Schatz M.C."/>
            <person name="Schlenke T."/>
            <person name="Schwartz R."/>
            <person name="Segarra C."/>
            <person name="Singh R.S."/>
            <person name="Sirot L."/>
            <person name="Sirota M."/>
            <person name="Sisneros N.B."/>
            <person name="Smith C.D."/>
            <person name="Smith T.F."/>
            <person name="Spieth J."/>
            <person name="Stage D.E."/>
            <person name="Stark A."/>
            <person name="Stephan W."/>
            <person name="Strausberg R.L."/>
            <person name="Strempel S."/>
            <person name="Sturgill D."/>
            <person name="Sutton G."/>
            <person name="Sutton G.G."/>
            <person name="Tao W."/>
            <person name="Teichmann S."/>
            <person name="Tobari Y.N."/>
            <person name="Tomimura Y."/>
            <person name="Tsolas J.M."/>
            <person name="Valente V.L."/>
            <person name="Venter E."/>
            <person name="Venter J.C."/>
            <person name="Vicario S."/>
            <person name="Vieira F.G."/>
            <person name="Vilella A.J."/>
            <person name="Villasante A."/>
            <person name="Walenz B."/>
            <person name="Wang J."/>
            <person name="Wasserman M."/>
            <person name="Watts T."/>
            <person name="Wilson D."/>
            <person name="Wilson R.K."/>
            <person name="Wing R.A."/>
            <person name="Wolfner M.F."/>
            <person name="Wong A."/>
            <person name="Wong G.K."/>
            <person name="Wu C.I."/>
            <person name="Wu G."/>
            <person name="Yamamoto D."/>
            <person name="Yang H.P."/>
            <person name="Yang S.P."/>
            <person name="Yorke J.A."/>
            <person name="Yoshida K."/>
            <person name="Zdobnov E."/>
            <person name="Zhang P."/>
            <person name="Zhang Y."/>
            <person name="Zimin A.V."/>
            <person name="Baldwin J."/>
            <person name="Abdouelleil A."/>
            <person name="Abdulkadir J."/>
            <person name="Abebe A."/>
            <person name="Abera B."/>
            <person name="Abreu J."/>
            <person name="Acer S.C."/>
            <person name="Aftuck L."/>
            <person name="Alexander A."/>
            <person name="An P."/>
            <person name="Anderson E."/>
            <person name="Anderson S."/>
            <person name="Arachi H."/>
            <person name="Azer M."/>
            <person name="Bachantsang P."/>
            <person name="Barry A."/>
            <person name="Bayul T."/>
            <person name="Berlin A."/>
            <person name="Bessette D."/>
            <person name="Bloom T."/>
            <person name="Blye J."/>
            <person name="Boguslavskiy L."/>
            <person name="Bonnet C."/>
            <person name="Boukhgalter B."/>
            <person name="Bourzgui I."/>
            <person name="Brown A."/>
            <person name="Cahill P."/>
            <person name="Channer S."/>
            <person name="Cheshatsang Y."/>
            <person name="Chuda L."/>
            <person name="Citroen M."/>
            <person name="Collymore A."/>
            <person name="Cooke P."/>
            <person name="Costello M."/>
            <person name="D'Aco K."/>
            <person name="Daza R."/>
            <person name="De Haan G."/>
            <person name="DeGray S."/>
            <person name="DeMaso C."/>
            <person name="Dhargay N."/>
            <person name="Dooley K."/>
            <person name="Dooley E."/>
            <person name="Doricent M."/>
            <person name="Dorje P."/>
            <person name="Dorjee K."/>
            <person name="Dupes A."/>
            <person name="Elong R."/>
            <person name="Falk J."/>
            <person name="Farina A."/>
            <person name="Faro S."/>
            <person name="Ferguson D."/>
            <person name="Fisher S."/>
            <person name="Foley C.D."/>
            <person name="Franke A."/>
            <person name="Friedrich D."/>
            <person name="Gadbois L."/>
            <person name="Gearin G."/>
            <person name="Gearin C.R."/>
            <person name="Giannoukos G."/>
            <person name="Goode T."/>
            <person name="Graham J."/>
            <person name="Grandbois E."/>
            <person name="Grewal S."/>
            <person name="Gyaltsen K."/>
            <person name="Hafez N."/>
            <person name="Hagos B."/>
            <person name="Hall J."/>
            <person name="Henson C."/>
            <person name="Hollinger A."/>
            <person name="Honan T."/>
            <person name="Huard M.D."/>
            <person name="Hughes L."/>
            <person name="Hurhula B."/>
            <person name="Husby M.E."/>
            <person name="Kamat A."/>
            <person name="Kanga B."/>
            <person name="Kashin S."/>
            <person name="Khazanovich D."/>
            <person name="Kisner P."/>
            <person name="Lance K."/>
            <person name="Lara M."/>
            <person name="Lee W."/>
            <person name="Lennon N."/>
            <person name="Letendre F."/>
            <person name="LeVine R."/>
            <person name="Lipovsky A."/>
            <person name="Liu X."/>
            <person name="Liu J."/>
            <person name="Liu S."/>
            <person name="Lokyitsang T."/>
            <person name="Lokyitsang Y."/>
            <person name="Lubonja R."/>
            <person name="Lui A."/>
            <person name="MacDonald P."/>
            <person name="Magnisalis V."/>
            <person name="Maru K."/>
            <person name="Matthews C."/>
            <person name="McCusker W."/>
            <person name="McDonough S."/>
            <person name="Mehta T."/>
            <person name="Meldrim J."/>
            <person name="Meneus L."/>
            <person name="Mihai O."/>
            <person name="Mihalev A."/>
            <person name="Mihova T."/>
            <person name="Mittelman R."/>
            <person name="Mlenga V."/>
            <person name="Montmayeur A."/>
            <person name="Mulrain L."/>
            <person name="Navidi A."/>
            <person name="Naylor J."/>
            <person name="Negash T."/>
            <person name="Nguyen T."/>
            <person name="Nguyen N."/>
            <person name="Nicol R."/>
            <person name="Norbu C."/>
            <person name="Norbu N."/>
            <person name="Novod N."/>
            <person name="O'Neill B."/>
            <person name="Osman S."/>
            <person name="Markiewicz E."/>
            <person name="Oyono O.L."/>
            <person name="Patti C."/>
            <person name="Phunkhang P."/>
            <person name="Pierre F."/>
            <person name="Priest M."/>
            <person name="Raghuraman S."/>
            <person name="Rege F."/>
            <person name="Reyes R."/>
            <person name="Rise C."/>
            <person name="Rogov P."/>
            <person name="Ross K."/>
            <person name="Ryan E."/>
            <person name="Settipalli S."/>
            <person name="Shea T."/>
            <person name="Sherpa N."/>
            <person name="Shi L."/>
            <person name="Shih D."/>
            <person name="Sparrow T."/>
            <person name="Spaulding J."/>
            <person name="Stalker J."/>
            <person name="Stange-Thomann N."/>
            <person name="Stavropoulos S."/>
            <person name="Stone C."/>
            <person name="Strader C."/>
            <person name="Tesfaye S."/>
            <person name="Thomson T."/>
            <person name="Thoulutsang Y."/>
            <person name="Thoulutsang D."/>
            <person name="Topham K."/>
            <person name="Topping I."/>
            <person name="Tsamla T."/>
            <person name="Vassiliev H."/>
            <person name="Vo A."/>
            <person name="Wangchuk T."/>
            <person name="Wangdi T."/>
            <person name="Weiand M."/>
            <person name="Wilkinson J."/>
            <person name="Wilson A."/>
            <person name="Yadav S."/>
            <person name="Young G."/>
            <person name="Yu Q."/>
            <person name="Zembek L."/>
            <person name="Zhong D."/>
            <person name="Zimmer A."/>
            <person name="Zwirko Z."/>
            <person name="Jaffe D.B."/>
            <person name="Alvarez P."/>
            <person name="Brockman W."/>
            <person name="Butler J."/>
            <person name="Chin C."/>
            <person name="Gnerre S."/>
            <person name="Grabherr M."/>
            <person name="Kleber M."/>
            <person name="Mauceli E."/>
            <person name="MacCallum I."/>
        </authorList>
    </citation>
    <scope>NUCLEOTIDE SEQUENCE [LARGE SCALE GENOMIC DNA]</scope>
    <source>
        <strain evidence="2">Tai18E2 / Tucson 14021-0261.01</strain>
    </source>
</reference>
<dbReference type="KEGG" id="dya:Dyak_GE28536"/>
<sequence length="155" mass="18125">MSEHKYHFKKDATFYEESESHQDLLTRTYGFLKAVKMDTPIPKKRASMNTHTLMERLHTIKDQLIQDQEKTVSENWSTATSSEDSHRVGKSEFELKRKLFDTAEFTITRGIKLSEIFCPKESGLHLPLTVKEPAALASFEEMKTFCRRMNIHLER</sequence>
<evidence type="ECO:0000313" key="2">
    <source>
        <dbReference type="Proteomes" id="UP000002282"/>
    </source>
</evidence>